<dbReference type="InterPro" id="IPR043502">
    <property type="entry name" value="DNA/RNA_pol_sf"/>
</dbReference>
<feature type="non-terminal residue" evidence="1">
    <location>
        <position position="1"/>
    </location>
</feature>
<evidence type="ECO:0008006" key="3">
    <source>
        <dbReference type="Google" id="ProtNLM"/>
    </source>
</evidence>
<dbReference type="AlphaFoldDB" id="A0A371HLC0"/>
<gene>
    <name evidence="1" type="ORF">CR513_12794</name>
</gene>
<dbReference type="InterPro" id="IPR053134">
    <property type="entry name" value="RNA-dir_DNA_polymerase"/>
</dbReference>
<organism evidence="1 2">
    <name type="scientific">Mucuna pruriens</name>
    <name type="common">Velvet bean</name>
    <name type="synonym">Dolichos pruriens</name>
    <dbReference type="NCBI Taxonomy" id="157652"/>
    <lineage>
        <taxon>Eukaryota</taxon>
        <taxon>Viridiplantae</taxon>
        <taxon>Streptophyta</taxon>
        <taxon>Embryophyta</taxon>
        <taxon>Tracheophyta</taxon>
        <taxon>Spermatophyta</taxon>
        <taxon>Magnoliopsida</taxon>
        <taxon>eudicotyledons</taxon>
        <taxon>Gunneridae</taxon>
        <taxon>Pentapetalae</taxon>
        <taxon>rosids</taxon>
        <taxon>fabids</taxon>
        <taxon>Fabales</taxon>
        <taxon>Fabaceae</taxon>
        <taxon>Papilionoideae</taxon>
        <taxon>50 kb inversion clade</taxon>
        <taxon>NPAAA clade</taxon>
        <taxon>indigoferoid/millettioid clade</taxon>
        <taxon>Phaseoleae</taxon>
        <taxon>Mucuna</taxon>
    </lineage>
</organism>
<evidence type="ECO:0000313" key="2">
    <source>
        <dbReference type="Proteomes" id="UP000257109"/>
    </source>
</evidence>
<name>A0A371HLC0_MUCPR</name>
<dbReference type="Proteomes" id="UP000257109">
    <property type="component" value="Unassembled WGS sequence"/>
</dbReference>
<protein>
    <recommendedName>
        <fullName evidence="3">Reverse transcriptase domain-containing protein</fullName>
    </recommendedName>
</protein>
<evidence type="ECO:0000313" key="1">
    <source>
        <dbReference type="EMBL" id="RDY03596.1"/>
    </source>
</evidence>
<dbReference type="EMBL" id="QJKJ01002262">
    <property type="protein sequence ID" value="RDY03596.1"/>
    <property type="molecule type" value="Genomic_DNA"/>
</dbReference>
<comment type="caution">
    <text evidence="1">The sequence shown here is derived from an EMBL/GenBank/DDBJ whole genome shotgun (WGS) entry which is preliminary data.</text>
</comment>
<proteinExistence type="predicted"/>
<dbReference type="PANTHER" id="PTHR24559">
    <property type="entry name" value="TRANSPOSON TY3-I GAG-POL POLYPROTEIN"/>
    <property type="match status" value="1"/>
</dbReference>
<accession>A0A371HLC0</accession>
<dbReference type="SUPFAM" id="SSF56672">
    <property type="entry name" value="DNA/RNA polymerases"/>
    <property type="match status" value="1"/>
</dbReference>
<sequence length="110" mass="12641">MCHCLLVSLGAKLVIQEKRKQGEEKQRAAREETNKLLTTRFIREVLYPTWLANVVMVKKASDKWRMCTNYTDLNKACPKDPYSLPSINQLVDVVSSFALMSFMDAYSGYN</sequence>
<dbReference type="OrthoDB" id="1928766at2759"/>
<reference evidence="1" key="1">
    <citation type="submission" date="2018-05" db="EMBL/GenBank/DDBJ databases">
        <title>Draft genome of Mucuna pruriens seed.</title>
        <authorList>
            <person name="Nnadi N.E."/>
            <person name="Vos R."/>
            <person name="Hasami M.H."/>
            <person name="Devisetty U.K."/>
            <person name="Aguiy J.C."/>
        </authorList>
    </citation>
    <scope>NUCLEOTIDE SEQUENCE [LARGE SCALE GENOMIC DNA]</scope>
    <source>
        <strain evidence="1">JCA_2017</strain>
    </source>
</reference>
<dbReference type="PANTHER" id="PTHR24559:SF444">
    <property type="entry name" value="REVERSE TRANSCRIPTASE DOMAIN-CONTAINING PROTEIN"/>
    <property type="match status" value="1"/>
</dbReference>
<dbReference type="Gene3D" id="3.10.10.10">
    <property type="entry name" value="HIV Type 1 Reverse Transcriptase, subunit A, domain 1"/>
    <property type="match status" value="1"/>
</dbReference>
<keyword evidence="2" id="KW-1185">Reference proteome</keyword>